<dbReference type="Gene3D" id="3.90.226.10">
    <property type="entry name" value="2-enoyl-CoA Hydratase, Chain A, domain 1"/>
    <property type="match status" value="1"/>
</dbReference>
<dbReference type="SUPFAM" id="SSF52096">
    <property type="entry name" value="ClpP/crotonase"/>
    <property type="match status" value="1"/>
</dbReference>
<dbReference type="CDD" id="cd07017">
    <property type="entry name" value="S14_ClpP_2"/>
    <property type="match status" value="1"/>
</dbReference>
<accession>A0A9E8VCR1</accession>
<dbReference type="GO" id="GO:0006515">
    <property type="term" value="P:protein quality control for misfolded or incompletely synthesized proteins"/>
    <property type="evidence" value="ECO:0007669"/>
    <property type="project" value="TreeGrafter"/>
</dbReference>
<keyword evidence="2" id="KW-0963">Cytoplasm</keyword>
<dbReference type="InterPro" id="IPR029045">
    <property type="entry name" value="ClpP/crotonase-like_dom_sf"/>
</dbReference>
<dbReference type="GO" id="GO:0004252">
    <property type="term" value="F:serine-type endopeptidase activity"/>
    <property type="evidence" value="ECO:0007669"/>
    <property type="project" value="UniProtKB-EC"/>
</dbReference>
<dbReference type="GO" id="GO:0009368">
    <property type="term" value="C:endopeptidase Clp complex"/>
    <property type="evidence" value="ECO:0007669"/>
    <property type="project" value="TreeGrafter"/>
</dbReference>
<dbReference type="KEGG" id="vg:80401801"/>
<dbReference type="Proteomes" id="UP001156259">
    <property type="component" value="Segment"/>
</dbReference>
<keyword evidence="3 4" id="KW-0378">Hydrolase</keyword>
<organism evidence="4 5">
    <name type="scientific">Methanophagales virus GBV301</name>
    <dbReference type="NCBI Taxonomy" id="2999280"/>
    <lineage>
        <taxon>Viruses</taxon>
        <taxon>Duplodnaviria</taxon>
        <taxon>Heunggongvirae</taxon>
        <taxon>Uroviricota</taxon>
        <taxon>Caudoviricetes</taxon>
        <taxon>Nakonvirales</taxon>
        <taxon>Ekchuahviridae</taxon>
        <taxon>Kukulkanvirus</taxon>
        <taxon>Kukulkanvirus guaymasense</taxon>
    </lineage>
</organism>
<dbReference type="InterPro" id="IPR001907">
    <property type="entry name" value="ClpP"/>
</dbReference>
<comment type="similarity">
    <text evidence="1">Belongs to the peptidase S14 family.</text>
</comment>
<dbReference type="InterPro" id="IPR023562">
    <property type="entry name" value="ClpP/TepA"/>
</dbReference>
<keyword evidence="4" id="KW-0645">Protease</keyword>
<reference evidence="4 5" key="1">
    <citation type="submission" date="2022-10" db="EMBL/GenBank/DDBJ databases">
        <title>Evolutionary Diversification of Methanotrophic Ca. Methanophagales (ANME-1) and Their Expansive Virome.</title>
        <authorList>
            <person name="Laso-Perez R."/>
            <person name="Wu F."/>
            <person name="Cremiere A."/>
            <person name="Speth D.R."/>
            <person name="Magyar J.S."/>
            <person name="Krupovic M."/>
            <person name="Orphan V.J."/>
        </authorList>
    </citation>
    <scope>NUCLEOTIDE SEQUENCE [LARGE SCALE GENOMIC DNA]</scope>
</reference>
<dbReference type="GO" id="GO:0051117">
    <property type="term" value="F:ATPase binding"/>
    <property type="evidence" value="ECO:0007669"/>
    <property type="project" value="TreeGrafter"/>
</dbReference>
<dbReference type="PANTHER" id="PTHR10381">
    <property type="entry name" value="ATP-DEPENDENT CLP PROTEASE PROTEOLYTIC SUBUNIT"/>
    <property type="match status" value="1"/>
</dbReference>
<dbReference type="EC" id="3.4.21.92" evidence="4"/>
<dbReference type="PRINTS" id="PR00127">
    <property type="entry name" value="CLPPROTEASEP"/>
</dbReference>
<dbReference type="PANTHER" id="PTHR10381:SF70">
    <property type="entry name" value="ATP-DEPENDENT CLP PROTEASE PROTEOLYTIC SUBUNIT"/>
    <property type="match status" value="1"/>
</dbReference>
<evidence type="ECO:0000313" key="4">
    <source>
        <dbReference type="EMBL" id="WAE39435.1"/>
    </source>
</evidence>
<sequence length="193" mass="22143">MSKEHSFIYLEDIIVERELESGVIRIDGEIDEFRTREVLLLLSEAKRKLMRGEVLTIKLNSEGGGVHNSFAIYDALREVSNLGIKVRIIVEGIAASAAAMIVLQAGDIRIARPHATFLLHEPKRWVFFHNESTSQLETEVSEMNRITNEIVKILATRCNKSEEEVRETIRLKEKWMSPEEARDWGLIDKIEEV</sequence>
<keyword evidence="5" id="KW-1185">Reference proteome</keyword>
<dbReference type="Pfam" id="PF00574">
    <property type="entry name" value="CLP_protease"/>
    <property type="match status" value="1"/>
</dbReference>
<protein>
    <submittedName>
        <fullName evidence="4">ATP-dependent Clp protease proteolytic subunit</fullName>
        <ecNumber evidence="4">3.4.21.92</ecNumber>
    </submittedName>
</protein>
<dbReference type="RefSeq" id="YP_010772094.1">
    <property type="nucleotide sequence ID" value="NC_074639.1"/>
</dbReference>
<proteinExistence type="inferred from homology"/>
<evidence type="ECO:0000256" key="1">
    <source>
        <dbReference type="ARBA" id="ARBA00007039"/>
    </source>
</evidence>
<evidence type="ECO:0000256" key="3">
    <source>
        <dbReference type="ARBA" id="ARBA00022801"/>
    </source>
</evidence>
<gene>
    <name evidence="4" type="primary">clpP</name>
    <name evidence="4" type="ORF">LDLAKGPJ_00011</name>
</gene>
<dbReference type="GO" id="GO:0004176">
    <property type="term" value="F:ATP-dependent peptidase activity"/>
    <property type="evidence" value="ECO:0007669"/>
    <property type="project" value="InterPro"/>
</dbReference>
<name>A0A9E8VCR1_9CAUD</name>
<dbReference type="EMBL" id="OP880252">
    <property type="protein sequence ID" value="WAE39435.1"/>
    <property type="molecule type" value="Genomic_DNA"/>
</dbReference>
<dbReference type="GeneID" id="80401801"/>
<evidence type="ECO:0000313" key="5">
    <source>
        <dbReference type="Proteomes" id="UP001156259"/>
    </source>
</evidence>
<evidence type="ECO:0000256" key="2">
    <source>
        <dbReference type="ARBA" id="ARBA00022490"/>
    </source>
</evidence>